<accession>A0A9E4K1Z6</accession>
<dbReference type="GO" id="GO:0003677">
    <property type="term" value="F:DNA binding"/>
    <property type="evidence" value="ECO:0007669"/>
    <property type="project" value="InterPro"/>
</dbReference>
<dbReference type="Proteomes" id="UP000886687">
    <property type="component" value="Unassembled WGS sequence"/>
</dbReference>
<protein>
    <submittedName>
        <fullName evidence="3">DUF2384 domain-containing protein</fullName>
    </submittedName>
</protein>
<dbReference type="InterPro" id="IPR011979">
    <property type="entry name" value="Antitox_Xre"/>
</dbReference>
<evidence type="ECO:0000313" key="3">
    <source>
        <dbReference type="EMBL" id="MCG7937498.1"/>
    </source>
</evidence>
<evidence type="ECO:0000259" key="1">
    <source>
        <dbReference type="Pfam" id="PF09722"/>
    </source>
</evidence>
<sequence>MALKAKWRYNIVKWQIIGIGMTTTKEKSSGRAIRKRTASKVRKCAGHTVITKWEKGSLKRIEDEEHLLVENVRNKMQKVWVKLGHPTDTIEARAGRLLTGKIIKYTRLIESVREGLPVKSIDRVKKGLGIESTDSLLPIIGMSNRTYARRKQSNQDLTPLESDRLYRLAKIESLAEDVLGDQETANDWLQRPNRALGAIPLELLDTEAGTDQVETILTRIEHGVYS</sequence>
<feature type="domain" description="Antitoxin Xre/MbcA/ParS-like toxin-binding" evidence="1">
    <location>
        <begin position="175"/>
        <end position="223"/>
    </location>
</feature>
<name>A0A9E4K1Z6_9GAMM</name>
<evidence type="ECO:0000313" key="4">
    <source>
        <dbReference type="Proteomes" id="UP000886687"/>
    </source>
</evidence>
<dbReference type="Pfam" id="PF09722">
    <property type="entry name" value="Xre_MbcA_ParS_C"/>
    <property type="match status" value="1"/>
</dbReference>
<gene>
    <name evidence="3" type="ORF">JAZ04_01385</name>
</gene>
<dbReference type="EMBL" id="JAEPDI010000001">
    <property type="protein sequence ID" value="MCG7937498.1"/>
    <property type="molecule type" value="Genomic_DNA"/>
</dbReference>
<comment type="caution">
    <text evidence="3">The sequence shown here is derived from an EMBL/GenBank/DDBJ whole genome shotgun (WGS) entry which is preliminary data.</text>
</comment>
<organism evidence="3 4">
    <name type="scientific">Candidatus Thiodiazotropha lotti</name>
    <dbReference type="NCBI Taxonomy" id="2792787"/>
    <lineage>
        <taxon>Bacteria</taxon>
        <taxon>Pseudomonadati</taxon>
        <taxon>Pseudomonadota</taxon>
        <taxon>Gammaproteobacteria</taxon>
        <taxon>Chromatiales</taxon>
        <taxon>Sedimenticolaceae</taxon>
        <taxon>Candidatus Thiodiazotropha</taxon>
    </lineage>
</organism>
<reference evidence="3" key="1">
    <citation type="journal article" date="2021" name="Proc. Natl. Acad. Sci. U.S.A.">
        <title>Global biogeography of chemosynthetic symbionts reveals both localized and globally distributed symbiont groups. .</title>
        <authorList>
            <person name="Osvatic J.T."/>
            <person name="Wilkins L.G.E."/>
            <person name="Leibrecht L."/>
            <person name="Leray M."/>
            <person name="Zauner S."/>
            <person name="Polzin J."/>
            <person name="Camacho Y."/>
            <person name="Gros O."/>
            <person name="van Gils J.A."/>
            <person name="Eisen J.A."/>
            <person name="Petersen J.M."/>
            <person name="Yuen B."/>
        </authorList>
    </citation>
    <scope>NUCLEOTIDE SEQUENCE</scope>
    <source>
        <strain evidence="3">MAGL173</strain>
    </source>
</reference>
<dbReference type="InterPro" id="IPR024467">
    <property type="entry name" value="Xre/MbcA/ParS-like_toxin-bd"/>
</dbReference>
<evidence type="ECO:0000259" key="2">
    <source>
        <dbReference type="Pfam" id="PF20432"/>
    </source>
</evidence>
<dbReference type="AlphaFoldDB" id="A0A9E4K1Z6"/>
<feature type="domain" description="Antitoxin Xre-like helix-turn-helix" evidence="2">
    <location>
        <begin position="108"/>
        <end position="170"/>
    </location>
</feature>
<dbReference type="InterPro" id="IPR046847">
    <property type="entry name" value="Xre-like_HTH"/>
</dbReference>
<dbReference type="Pfam" id="PF20432">
    <property type="entry name" value="Xre-like-HTH"/>
    <property type="match status" value="1"/>
</dbReference>
<dbReference type="NCBIfam" id="TIGR02293">
    <property type="entry name" value="TAS_TIGR02293"/>
    <property type="match status" value="1"/>
</dbReference>
<proteinExistence type="predicted"/>